<evidence type="ECO:0000256" key="5">
    <source>
        <dbReference type="SAM" id="MobiDB-lite"/>
    </source>
</evidence>
<feature type="domain" description="RING-type" evidence="6">
    <location>
        <begin position="6"/>
        <end position="31"/>
    </location>
</feature>
<dbReference type="GO" id="GO:0006511">
    <property type="term" value="P:ubiquitin-dependent protein catabolic process"/>
    <property type="evidence" value="ECO:0007669"/>
    <property type="project" value="TreeGrafter"/>
</dbReference>
<sequence>ETVTRLECEHFFHQACITPWLELHATCPICRRSLMPPDAPAPATTAAAPTNASSTTSTSTTAEERRVGK</sequence>
<dbReference type="GO" id="GO:0008270">
    <property type="term" value="F:zinc ion binding"/>
    <property type="evidence" value="ECO:0007669"/>
    <property type="project" value="UniProtKB-KW"/>
</dbReference>
<dbReference type="AlphaFoldDB" id="A0A8S4QJA2"/>
<dbReference type="Gene3D" id="3.30.40.10">
    <property type="entry name" value="Zinc/RING finger domain, C3HC4 (zinc finger)"/>
    <property type="match status" value="1"/>
</dbReference>
<accession>A0A8S4QJA2</accession>
<dbReference type="PANTHER" id="PTHR45931">
    <property type="entry name" value="SI:CH211-59O9.10"/>
    <property type="match status" value="1"/>
</dbReference>
<dbReference type="PROSITE" id="PS50089">
    <property type="entry name" value="ZF_RING_2"/>
    <property type="match status" value="1"/>
</dbReference>
<keyword evidence="1" id="KW-0479">Metal-binding</keyword>
<evidence type="ECO:0000256" key="3">
    <source>
        <dbReference type="ARBA" id="ARBA00022833"/>
    </source>
</evidence>
<dbReference type="OrthoDB" id="8062037at2759"/>
<evidence type="ECO:0000256" key="1">
    <source>
        <dbReference type="ARBA" id="ARBA00022723"/>
    </source>
</evidence>
<feature type="compositionally biased region" description="Low complexity" evidence="5">
    <location>
        <begin position="41"/>
        <end position="61"/>
    </location>
</feature>
<dbReference type="Proteomes" id="UP000838756">
    <property type="component" value="Unassembled WGS sequence"/>
</dbReference>
<dbReference type="GO" id="GO:0005634">
    <property type="term" value="C:nucleus"/>
    <property type="evidence" value="ECO:0007669"/>
    <property type="project" value="TreeGrafter"/>
</dbReference>
<proteinExistence type="predicted"/>
<evidence type="ECO:0000313" key="8">
    <source>
        <dbReference type="Proteomes" id="UP000838756"/>
    </source>
</evidence>
<evidence type="ECO:0000259" key="6">
    <source>
        <dbReference type="PROSITE" id="PS50089"/>
    </source>
</evidence>
<keyword evidence="8" id="KW-1185">Reference proteome</keyword>
<dbReference type="SUPFAM" id="SSF57850">
    <property type="entry name" value="RING/U-box"/>
    <property type="match status" value="1"/>
</dbReference>
<evidence type="ECO:0000256" key="4">
    <source>
        <dbReference type="PROSITE-ProRule" id="PRU00175"/>
    </source>
</evidence>
<keyword evidence="3" id="KW-0862">Zinc</keyword>
<organism evidence="7 8">
    <name type="scientific">Pararge aegeria aegeria</name>
    <dbReference type="NCBI Taxonomy" id="348720"/>
    <lineage>
        <taxon>Eukaryota</taxon>
        <taxon>Metazoa</taxon>
        <taxon>Ecdysozoa</taxon>
        <taxon>Arthropoda</taxon>
        <taxon>Hexapoda</taxon>
        <taxon>Insecta</taxon>
        <taxon>Pterygota</taxon>
        <taxon>Neoptera</taxon>
        <taxon>Endopterygota</taxon>
        <taxon>Lepidoptera</taxon>
        <taxon>Glossata</taxon>
        <taxon>Ditrysia</taxon>
        <taxon>Papilionoidea</taxon>
        <taxon>Nymphalidae</taxon>
        <taxon>Satyrinae</taxon>
        <taxon>Satyrini</taxon>
        <taxon>Parargina</taxon>
        <taxon>Pararge</taxon>
    </lineage>
</organism>
<feature type="region of interest" description="Disordered" evidence="5">
    <location>
        <begin position="38"/>
        <end position="69"/>
    </location>
</feature>
<feature type="non-terminal residue" evidence="7">
    <location>
        <position position="1"/>
    </location>
</feature>
<dbReference type="GO" id="GO:0061630">
    <property type="term" value="F:ubiquitin protein ligase activity"/>
    <property type="evidence" value="ECO:0007669"/>
    <property type="project" value="TreeGrafter"/>
</dbReference>
<dbReference type="EMBL" id="CAKXAJ010006614">
    <property type="protein sequence ID" value="CAH2210126.1"/>
    <property type="molecule type" value="Genomic_DNA"/>
</dbReference>
<dbReference type="InterPro" id="IPR001841">
    <property type="entry name" value="Znf_RING"/>
</dbReference>
<gene>
    <name evidence="7" type="primary">jg21406</name>
    <name evidence="7" type="ORF">PAEG_LOCUS2038</name>
</gene>
<feature type="non-terminal residue" evidence="7">
    <location>
        <position position="69"/>
    </location>
</feature>
<evidence type="ECO:0000256" key="2">
    <source>
        <dbReference type="ARBA" id="ARBA00022771"/>
    </source>
</evidence>
<name>A0A8S4QJA2_9NEOP</name>
<dbReference type="InterPro" id="IPR013083">
    <property type="entry name" value="Znf_RING/FYVE/PHD"/>
</dbReference>
<keyword evidence="2 4" id="KW-0863">Zinc-finger</keyword>
<comment type="caution">
    <text evidence="7">The sequence shown here is derived from an EMBL/GenBank/DDBJ whole genome shotgun (WGS) entry which is preliminary data.</text>
</comment>
<evidence type="ECO:0000313" key="7">
    <source>
        <dbReference type="EMBL" id="CAH2210126.1"/>
    </source>
</evidence>
<dbReference type="PANTHER" id="PTHR45931:SF3">
    <property type="entry name" value="RING ZINC FINGER-CONTAINING PROTEIN"/>
    <property type="match status" value="1"/>
</dbReference>
<dbReference type="InterPro" id="IPR051834">
    <property type="entry name" value="RING_finger_E3_ligase"/>
</dbReference>
<reference evidence="7" key="1">
    <citation type="submission" date="2022-03" db="EMBL/GenBank/DDBJ databases">
        <authorList>
            <person name="Lindestad O."/>
        </authorList>
    </citation>
    <scope>NUCLEOTIDE SEQUENCE</scope>
</reference>
<dbReference type="Pfam" id="PF13639">
    <property type="entry name" value="zf-RING_2"/>
    <property type="match status" value="1"/>
</dbReference>
<protein>
    <submittedName>
        <fullName evidence="7">Jg21406 protein</fullName>
    </submittedName>
</protein>